<dbReference type="InterPro" id="IPR014054">
    <property type="entry name" value="Phage_regulatory_Rha"/>
</dbReference>
<evidence type="ECO:0000259" key="1">
    <source>
        <dbReference type="Pfam" id="PF03374"/>
    </source>
</evidence>
<sequence>MNLISLQQATMTSLDIADLVDSRHDNVRVSIERLAGRGVIQLPPMQEVENKQATSPNSKSKVYVFSGEQGKRDSIVVVAQLSPEFTARLVDRWQELEKAAGTYQIPQTYPEALRAYADELEAHEKTKQALEAAKPKAEYFDNLVSRNLLVNIRDTAKELRVKQNEFVNFLLGNGYLYRDQKGKLRPYAQHTPALFEVKEFTRGEYSDVQTLVTPTGRETFRLLFSAQP</sequence>
<organism evidence="2">
    <name type="scientific">Podoviridae sp. ctnCN2</name>
    <dbReference type="NCBI Taxonomy" id="2825274"/>
    <lineage>
        <taxon>Viruses</taxon>
        <taxon>Duplodnaviria</taxon>
        <taxon>Heunggongvirae</taxon>
        <taxon>Uroviricota</taxon>
        <taxon>Caudoviricetes</taxon>
    </lineage>
</organism>
<dbReference type="Pfam" id="PF03374">
    <property type="entry name" value="ANT"/>
    <property type="match status" value="1"/>
</dbReference>
<dbReference type="InterPro" id="IPR005039">
    <property type="entry name" value="Ant_C"/>
</dbReference>
<proteinExistence type="predicted"/>
<dbReference type="EMBL" id="BK015452">
    <property type="protein sequence ID" value="DAE07529.1"/>
    <property type="molecule type" value="Genomic_DNA"/>
</dbReference>
<reference evidence="2" key="1">
    <citation type="journal article" date="2021" name="Proc. Natl. Acad. Sci. U.S.A.">
        <title>A Catalog of Tens of Thousands of Viruses from Human Metagenomes Reveals Hidden Associations with Chronic Diseases.</title>
        <authorList>
            <person name="Tisza M.J."/>
            <person name="Buck C.B."/>
        </authorList>
    </citation>
    <scope>NUCLEOTIDE SEQUENCE</scope>
    <source>
        <strain evidence="2">CtnCN2</strain>
    </source>
</reference>
<protein>
    <submittedName>
        <fullName evidence="2">KilAC domain protein</fullName>
    </submittedName>
</protein>
<evidence type="ECO:0000313" key="2">
    <source>
        <dbReference type="EMBL" id="DAE07529.1"/>
    </source>
</evidence>
<dbReference type="Pfam" id="PF09669">
    <property type="entry name" value="Phage_pRha"/>
    <property type="match status" value="1"/>
</dbReference>
<dbReference type="GO" id="GO:0003677">
    <property type="term" value="F:DNA binding"/>
    <property type="evidence" value="ECO:0007669"/>
    <property type="project" value="InterPro"/>
</dbReference>
<name>A0A8S5PM73_9CAUD</name>
<accession>A0A8S5PM73</accession>
<feature type="domain" description="Antirepressor protein C-terminal" evidence="1">
    <location>
        <begin position="128"/>
        <end position="224"/>
    </location>
</feature>